<evidence type="ECO:0000313" key="2">
    <source>
        <dbReference type="EMBL" id="KXH59718.1"/>
    </source>
</evidence>
<name>A0A135UH65_9PEZI</name>
<keyword evidence="3" id="KW-1185">Reference proteome</keyword>
<accession>A0A135UH65</accession>
<dbReference type="AlphaFoldDB" id="A0A135UH65"/>
<feature type="compositionally biased region" description="Low complexity" evidence="1">
    <location>
        <begin position="75"/>
        <end position="91"/>
    </location>
</feature>
<gene>
    <name evidence="2" type="ORF">CSAL01_06388</name>
</gene>
<feature type="compositionally biased region" description="Polar residues" evidence="1">
    <location>
        <begin position="191"/>
        <end position="207"/>
    </location>
</feature>
<dbReference type="EMBL" id="JFFI01001466">
    <property type="protein sequence ID" value="KXH59718.1"/>
    <property type="molecule type" value="Genomic_DNA"/>
</dbReference>
<organism evidence="2 3">
    <name type="scientific">Colletotrichum salicis</name>
    <dbReference type="NCBI Taxonomy" id="1209931"/>
    <lineage>
        <taxon>Eukaryota</taxon>
        <taxon>Fungi</taxon>
        <taxon>Dikarya</taxon>
        <taxon>Ascomycota</taxon>
        <taxon>Pezizomycotina</taxon>
        <taxon>Sordariomycetes</taxon>
        <taxon>Hypocreomycetidae</taxon>
        <taxon>Glomerellales</taxon>
        <taxon>Glomerellaceae</taxon>
        <taxon>Colletotrichum</taxon>
        <taxon>Colletotrichum acutatum species complex</taxon>
    </lineage>
</organism>
<feature type="compositionally biased region" description="Basic residues" evidence="1">
    <location>
        <begin position="175"/>
        <end position="190"/>
    </location>
</feature>
<comment type="caution">
    <text evidence="2">The sequence shown here is derived from an EMBL/GenBank/DDBJ whole genome shotgun (WGS) entry which is preliminary data.</text>
</comment>
<evidence type="ECO:0000313" key="3">
    <source>
        <dbReference type="Proteomes" id="UP000070121"/>
    </source>
</evidence>
<feature type="region of interest" description="Disordered" evidence="1">
    <location>
        <begin position="169"/>
        <end position="207"/>
    </location>
</feature>
<dbReference type="Proteomes" id="UP000070121">
    <property type="component" value="Unassembled WGS sequence"/>
</dbReference>
<reference evidence="2 3" key="1">
    <citation type="submission" date="2014-02" db="EMBL/GenBank/DDBJ databases">
        <title>The genome sequence of Colletotrichum salicis CBS 607.94.</title>
        <authorList>
            <person name="Baroncelli R."/>
            <person name="Thon M.R."/>
        </authorList>
    </citation>
    <scope>NUCLEOTIDE SEQUENCE [LARGE SCALE GENOMIC DNA]</scope>
    <source>
        <strain evidence="2 3">CBS 607.94</strain>
    </source>
</reference>
<proteinExistence type="predicted"/>
<protein>
    <submittedName>
        <fullName evidence="2">Uncharacterized protein</fullName>
    </submittedName>
</protein>
<feature type="region of interest" description="Disordered" evidence="1">
    <location>
        <begin position="72"/>
        <end position="91"/>
    </location>
</feature>
<sequence>MLGMYSDWSGIENIHFPAEVKWRAQVKEGTWSAVGVRRLPLESRKPQPTTTCPHPVRRRQVRRRQPGHLSCILRTSPSNVSHPSSSPSASSVISTWTSIDKGSRNNQTSICILSTSDASATITIEILRFFPFKRQNHDRPLVLKPPKGGGAWGVSVWFLSLGSSRFGNVHGDVRRTKRRPSAHPHNHNHNRTQSASRNPQSTYPTSIDPVQSLATRALLQESDRPAARRIA</sequence>
<evidence type="ECO:0000256" key="1">
    <source>
        <dbReference type="SAM" id="MobiDB-lite"/>
    </source>
</evidence>